<dbReference type="EMBL" id="DQWQ01000142">
    <property type="protein sequence ID" value="HDD35786.1"/>
    <property type="molecule type" value="Genomic_DNA"/>
</dbReference>
<dbReference type="InterPro" id="IPR036280">
    <property type="entry name" value="Multihaem_cyt_sf"/>
</dbReference>
<sequence length="406" mass="43939">MRRIGLLFITFIVNLIIIKLVLAKVTGFCSNCHTMHNSQDGQAVVRFGGWDSNNGQQTGSISNEPQESLLISNCIGCHTNAVDGKTILIIGPTGGESRVPIVYNSSVEPNYSEESTASGDSNALAGGNFYWVEHNGDEYGHNVISHADGTLTEAPGRNQGCTNSCHFSLYSWRFPWPNSEGKGCESCHTPAHHKGGTLTPIADEEDGWYRFLARRHAQGPDSSNRNVKGLEDNDWQQTVSSTDHNEYWDTWTYGCDNAGISRFCAACHGNFHSTRYGPWVNGGFKSGPGGGWHTAPWLRHPAGIFLPAFGESSKYNTDGSGSEGITGPYNPIAPVSRQNIDDYSTPSSTVAVGSDGDMVSCLSCHRAHGSPYPDMLRWNYNGMIAGGGQGCAEGKGCFICHTQKDE</sequence>
<dbReference type="Proteomes" id="UP000885706">
    <property type="component" value="Unassembled WGS sequence"/>
</dbReference>
<dbReference type="InterPro" id="IPR010177">
    <property type="entry name" value="Paired_CXXCH_1"/>
</dbReference>
<evidence type="ECO:0000259" key="1">
    <source>
        <dbReference type="Pfam" id="PF09699"/>
    </source>
</evidence>
<dbReference type="AlphaFoldDB" id="A0A7V0IAT6"/>
<name>A0A7V0IAT6_DESA2</name>
<comment type="caution">
    <text evidence="2">The sequence shown here is derived from an EMBL/GenBank/DDBJ whole genome shotgun (WGS) entry which is preliminary data.</text>
</comment>
<organism evidence="2">
    <name type="scientific">Desulfofervidus auxilii</name>
    <dbReference type="NCBI Taxonomy" id="1621989"/>
    <lineage>
        <taxon>Bacteria</taxon>
        <taxon>Pseudomonadati</taxon>
        <taxon>Thermodesulfobacteriota</taxon>
        <taxon>Candidatus Desulfofervidia</taxon>
        <taxon>Candidatus Desulfofervidales</taxon>
        <taxon>Candidatus Desulfofervidaceae</taxon>
        <taxon>Candidatus Desulfofervidus</taxon>
    </lineage>
</organism>
<dbReference type="SUPFAM" id="SSF48695">
    <property type="entry name" value="Multiheme cytochromes"/>
    <property type="match status" value="2"/>
</dbReference>
<accession>A0A7V0IAT6</accession>
<proteinExistence type="predicted"/>
<reference evidence="2" key="1">
    <citation type="journal article" date="2020" name="mSystems">
        <title>Genome- and Community-Level Interaction Insights into Carbon Utilization and Element Cycling Functions of Hydrothermarchaeota in Hydrothermal Sediment.</title>
        <authorList>
            <person name="Zhou Z."/>
            <person name="Liu Y."/>
            <person name="Xu W."/>
            <person name="Pan J."/>
            <person name="Luo Z.H."/>
            <person name="Li M."/>
        </authorList>
    </citation>
    <scope>NUCLEOTIDE SEQUENCE [LARGE SCALE GENOMIC DNA]</scope>
    <source>
        <strain evidence="2">HyVt-113</strain>
    </source>
</reference>
<evidence type="ECO:0000313" key="2">
    <source>
        <dbReference type="EMBL" id="HDD35786.1"/>
    </source>
</evidence>
<feature type="domain" description="Doubled CXXCH motif" evidence="1">
    <location>
        <begin position="360"/>
        <end position="405"/>
    </location>
</feature>
<gene>
    <name evidence="2" type="ORF">ENF30_03180</name>
</gene>
<protein>
    <recommendedName>
        <fullName evidence="1">Doubled CXXCH motif domain-containing protein</fullName>
    </recommendedName>
</protein>
<dbReference type="Pfam" id="PF09699">
    <property type="entry name" value="Paired_CXXCH_1"/>
    <property type="match status" value="1"/>
</dbReference>